<keyword evidence="1" id="KW-0812">Transmembrane</keyword>
<dbReference type="STRING" id="1123501.Wenmar_02509"/>
<dbReference type="EMBL" id="AONG01000012">
    <property type="protein sequence ID" value="KIQ68782.1"/>
    <property type="molecule type" value="Genomic_DNA"/>
</dbReference>
<sequence>MKRQEGEAVYGHRATGPRLTPLGAAVLAFAVALPGGGLVWVACLFWSS</sequence>
<protein>
    <submittedName>
        <fullName evidence="2">Uncharacterized protein</fullName>
    </submittedName>
</protein>
<feature type="transmembrane region" description="Helical" evidence="1">
    <location>
        <begin position="21"/>
        <end position="47"/>
    </location>
</feature>
<comment type="caution">
    <text evidence="2">The sequence shown here is derived from an EMBL/GenBank/DDBJ whole genome shotgun (WGS) entry which is preliminary data.</text>
</comment>
<dbReference type="AlphaFoldDB" id="A0A0D0Q8T8"/>
<keyword evidence="1" id="KW-1133">Transmembrane helix</keyword>
<reference evidence="2 3" key="1">
    <citation type="submission" date="2013-01" db="EMBL/GenBank/DDBJ databases">
        <authorList>
            <person name="Fiebig A."/>
            <person name="Goeker M."/>
            <person name="Klenk H.-P.P."/>
        </authorList>
    </citation>
    <scope>NUCLEOTIDE SEQUENCE [LARGE SCALE GENOMIC DNA]</scope>
    <source>
        <strain evidence="2 3">DSM 24838</strain>
    </source>
</reference>
<keyword evidence="3" id="KW-1185">Reference proteome</keyword>
<proteinExistence type="predicted"/>
<gene>
    <name evidence="2" type="ORF">Wenmar_02509</name>
</gene>
<dbReference type="Proteomes" id="UP000035100">
    <property type="component" value="Unassembled WGS sequence"/>
</dbReference>
<accession>A0A0D0Q8T8</accession>
<keyword evidence="1" id="KW-0472">Membrane</keyword>
<evidence type="ECO:0000313" key="2">
    <source>
        <dbReference type="EMBL" id="KIQ68782.1"/>
    </source>
</evidence>
<name>A0A0D0Q8T8_9RHOB</name>
<evidence type="ECO:0000256" key="1">
    <source>
        <dbReference type="SAM" id="Phobius"/>
    </source>
</evidence>
<organism evidence="2 3">
    <name type="scientific">Wenxinia marina DSM 24838</name>
    <dbReference type="NCBI Taxonomy" id="1123501"/>
    <lineage>
        <taxon>Bacteria</taxon>
        <taxon>Pseudomonadati</taxon>
        <taxon>Pseudomonadota</taxon>
        <taxon>Alphaproteobacteria</taxon>
        <taxon>Rhodobacterales</taxon>
        <taxon>Roseobacteraceae</taxon>
        <taxon>Wenxinia</taxon>
    </lineage>
</organism>
<evidence type="ECO:0000313" key="3">
    <source>
        <dbReference type="Proteomes" id="UP000035100"/>
    </source>
</evidence>